<dbReference type="PANTHER" id="PTHR11138:SF5">
    <property type="entry name" value="METHIONYL-TRNA FORMYLTRANSFERASE, MITOCHONDRIAL"/>
    <property type="match status" value="1"/>
</dbReference>
<dbReference type="PANTHER" id="PTHR11138">
    <property type="entry name" value="METHIONYL-TRNA FORMYLTRANSFERASE"/>
    <property type="match status" value="1"/>
</dbReference>
<comment type="function">
    <text evidence="5">Attaches a formyl group to the free amino group of methionyl-tRNA(fMet). The formyl group appears to play a dual role in the initiator identity of N-formylmethionyl-tRNA by promoting its recognition by IF2 and preventing the misappropriation of this tRNA by the elongation apparatus.</text>
</comment>
<comment type="catalytic activity">
    <reaction evidence="5">
        <text>L-methionyl-tRNA(fMet) + (6R)-10-formyltetrahydrofolate = N-formyl-L-methionyl-tRNA(fMet) + (6S)-5,6,7,8-tetrahydrofolate + H(+)</text>
        <dbReference type="Rhea" id="RHEA:24380"/>
        <dbReference type="Rhea" id="RHEA-COMP:9952"/>
        <dbReference type="Rhea" id="RHEA-COMP:9953"/>
        <dbReference type="ChEBI" id="CHEBI:15378"/>
        <dbReference type="ChEBI" id="CHEBI:57453"/>
        <dbReference type="ChEBI" id="CHEBI:78530"/>
        <dbReference type="ChEBI" id="CHEBI:78844"/>
        <dbReference type="ChEBI" id="CHEBI:195366"/>
        <dbReference type="EC" id="2.1.2.9"/>
    </reaction>
</comment>
<dbReference type="SUPFAM" id="SSF53328">
    <property type="entry name" value="Formyltransferase"/>
    <property type="match status" value="1"/>
</dbReference>
<protein>
    <recommendedName>
        <fullName evidence="2 5">Methionyl-tRNA formyltransferase</fullName>
        <ecNumber evidence="2 5">2.1.2.9</ecNumber>
    </recommendedName>
</protein>
<dbReference type="GO" id="GO:0004479">
    <property type="term" value="F:methionyl-tRNA formyltransferase activity"/>
    <property type="evidence" value="ECO:0007669"/>
    <property type="project" value="UniProtKB-UniRule"/>
</dbReference>
<dbReference type="GO" id="GO:0005829">
    <property type="term" value="C:cytosol"/>
    <property type="evidence" value="ECO:0007669"/>
    <property type="project" value="TreeGrafter"/>
</dbReference>
<feature type="binding site" evidence="5">
    <location>
        <begin position="110"/>
        <end position="113"/>
    </location>
    <ligand>
        <name>(6S)-5,6,7,8-tetrahydrofolate</name>
        <dbReference type="ChEBI" id="CHEBI:57453"/>
    </ligand>
</feature>
<dbReference type="EMBL" id="MHOH01000005">
    <property type="protein sequence ID" value="OGZ61170.1"/>
    <property type="molecule type" value="Genomic_DNA"/>
</dbReference>
<evidence type="ECO:0000256" key="2">
    <source>
        <dbReference type="ARBA" id="ARBA00012261"/>
    </source>
</evidence>
<evidence type="ECO:0000313" key="8">
    <source>
        <dbReference type="EMBL" id="OGZ61170.1"/>
    </source>
</evidence>
<evidence type="ECO:0000256" key="5">
    <source>
        <dbReference type="HAMAP-Rule" id="MF_00182"/>
    </source>
</evidence>
<organism evidence="8 9">
    <name type="scientific">Candidatus Spechtbacteria bacterium RIFCSPLOWO2_01_FULL_43_12</name>
    <dbReference type="NCBI Taxonomy" id="1802162"/>
    <lineage>
        <taxon>Bacteria</taxon>
        <taxon>Candidatus Spechtiibacteriota</taxon>
    </lineage>
</organism>
<evidence type="ECO:0000256" key="4">
    <source>
        <dbReference type="ARBA" id="ARBA00022917"/>
    </source>
</evidence>
<evidence type="ECO:0000313" key="9">
    <source>
        <dbReference type="Proteomes" id="UP000178835"/>
    </source>
</evidence>
<comment type="similarity">
    <text evidence="1 5">Belongs to the Fmt family.</text>
</comment>
<sequence>MKNKIVFLGTPKFAKIILEKLILSRHKPVLVITSPDKPVGRKQKLTPPPVKVLAERKKIPVLQPEKLDEEFINKLRDNSYDLFVTAAYGKLLPKKLLDIPRHGTLNVHPSLLPKWRGSSPVQYSILNGDKETGSTIMLLDEKLDHGPILAQERLEIKKSNTAPILSDKLAKHGAELLTRTIPKWLNGKIEPKEQDHGAASYTKMLTRSDGKIDWTMPAGSLERKLMALTPWPGLFTFWNDKRLKILSFDVKNKRSSQPGKVIRENRSLAVETGRGIILIKKIQLEGEKPKSSAEFMRGHPDIIGTLLGT</sequence>
<reference evidence="8 9" key="1">
    <citation type="journal article" date="2016" name="Nat. Commun.">
        <title>Thousands of microbial genomes shed light on interconnected biogeochemical processes in an aquifer system.</title>
        <authorList>
            <person name="Anantharaman K."/>
            <person name="Brown C.T."/>
            <person name="Hug L.A."/>
            <person name="Sharon I."/>
            <person name="Castelle C.J."/>
            <person name="Probst A.J."/>
            <person name="Thomas B.C."/>
            <person name="Singh A."/>
            <person name="Wilkins M.J."/>
            <person name="Karaoz U."/>
            <person name="Brodie E.L."/>
            <person name="Williams K.H."/>
            <person name="Hubbard S.S."/>
            <person name="Banfield J.F."/>
        </authorList>
    </citation>
    <scope>NUCLEOTIDE SEQUENCE [LARGE SCALE GENOMIC DNA]</scope>
</reference>
<dbReference type="AlphaFoldDB" id="A0A1G2HFX9"/>
<dbReference type="InterPro" id="IPR044135">
    <property type="entry name" value="Met-tRNA-FMT_C"/>
</dbReference>
<evidence type="ECO:0000256" key="1">
    <source>
        <dbReference type="ARBA" id="ARBA00010699"/>
    </source>
</evidence>
<dbReference type="InterPro" id="IPR011034">
    <property type="entry name" value="Formyl_transferase-like_C_sf"/>
</dbReference>
<dbReference type="CDD" id="cd08704">
    <property type="entry name" value="Met_tRNA_FMT_C"/>
    <property type="match status" value="1"/>
</dbReference>
<dbReference type="InterPro" id="IPR036477">
    <property type="entry name" value="Formyl_transf_N_sf"/>
</dbReference>
<dbReference type="NCBIfam" id="TIGR00460">
    <property type="entry name" value="fmt"/>
    <property type="match status" value="1"/>
</dbReference>
<dbReference type="InterPro" id="IPR002376">
    <property type="entry name" value="Formyl_transf_N"/>
</dbReference>
<dbReference type="Pfam" id="PF00551">
    <property type="entry name" value="Formyl_trans_N"/>
    <property type="match status" value="1"/>
</dbReference>
<dbReference type="InterPro" id="IPR005793">
    <property type="entry name" value="Formyl_trans_C"/>
</dbReference>
<keyword evidence="3 5" id="KW-0808">Transferase</keyword>
<feature type="domain" description="Formyl transferase N-terminal" evidence="6">
    <location>
        <begin position="4"/>
        <end position="180"/>
    </location>
</feature>
<dbReference type="Pfam" id="PF02911">
    <property type="entry name" value="Formyl_trans_C"/>
    <property type="match status" value="1"/>
</dbReference>
<dbReference type="CDD" id="cd08646">
    <property type="entry name" value="FMT_core_Met-tRNA-FMT_N"/>
    <property type="match status" value="1"/>
</dbReference>
<name>A0A1G2HFX9_9BACT</name>
<proteinExistence type="inferred from homology"/>
<accession>A0A1G2HFX9</accession>
<dbReference type="SUPFAM" id="SSF50486">
    <property type="entry name" value="FMT C-terminal domain-like"/>
    <property type="match status" value="1"/>
</dbReference>
<keyword evidence="4 5" id="KW-0648">Protein biosynthesis</keyword>
<dbReference type="HAMAP" id="MF_00182">
    <property type="entry name" value="Formyl_trans"/>
    <property type="match status" value="1"/>
</dbReference>
<dbReference type="EC" id="2.1.2.9" evidence="2 5"/>
<dbReference type="Gene3D" id="3.40.50.12230">
    <property type="match status" value="1"/>
</dbReference>
<gene>
    <name evidence="5" type="primary">fmt</name>
    <name evidence="8" type="ORF">A2919_01040</name>
</gene>
<evidence type="ECO:0000259" key="6">
    <source>
        <dbReference type="Pfam" id="PF00551"/>
    </source>
</evidence>
<evidence type="ECO:0000259" key="7">
    <source>
        <dbReference type="Pfam" id="PF02911"/>
    </source>
</evidence>
<evidence type="ECO:0000256" key="3">
    <source>
        <dbReference type="ARBA" id="ARBA00022679"/>
    </source>
</evidence>
<dbReference type="Proteomes" id="UP000178835">
    <property type="component" value="Unassembled WGS sequence"/>
</dbReference>
<feature type="domain" description="Formyl transferase C-terminal" evidence="7">
    <location>
        <begin position="205"/>
        <end position="299"/>
    </location>
</feature>
<comment type="caution">
    <text evidence="8">The sequence shown here is derived from an EMBL/GenBank/DDBJ whole genome shotgun (WGS) entry which is preliminary data.</text>
</comment>
<dbReference type="InterPro" id="IPR041711">
    <property type="entry name" value="Met-tRNA-FMT_N"/>
</dbReference>
<dbReference type="InterPro" id="IPR005794">
    <property type="entry name" value="Fmt"/>
</dbReference>